<proteinExistence type="predicted"/>
<dbReference type="Gene3D" id="2.40.100.20">
    <property type="match status" value="1"/>
</dbReference>
<accession>A0A7W7QBN6</accession>
<evidence type="ECO:0000313" key="3">
    <source>
        <dbReference type="Proteomes" id="UP000520767"/>
    </source>
</evidence>
<evidence type="ECO:0000313" key="2">
    <source>
        <dbReference type="EMBL" id="MBB4910667.1"/>
    </source>
</evidence>
<sequence>MKIELVIGNARVEGELYDHPVARQLAAALPLDLVFTDFNQVEKVADLGQELTLRDVPDADAPEAGEIGYYAPTRGLVLYYDRPGRWPGLVRMGRFTHDLDALRDLPDGTRIRITTAPTRSA</sequence>
<reference evidence="2 3" key="1">
    <citation type="submission" date="2020-08" db="EMBL/GenBank/DDBJ databases">
        <title>Genomic Encyclopedia of Type Strains, Phase III (KMG-III): the genomes of soil and plant-associated and newly described type strains.</title>
        <authorList>
            <person name="Whitman W."/>
        </authorList>
    </citation>
    <scope>NUCLEOTIDE SEQUENCE [LARGE SCALE GENOMIC DNA]</scope>
    <source>
        <strain evidence="2 3">CECT 8960</strain>
    </source>
</reference>
<dbReference type="SUPFAM" id="SSF50891">
    <property type="entry name" value="Cyclophilin-like"/>
    <property type="match status" value="1"/>
</dbReference>
<keyword evidence="3" id="KW-1185">Reference proteome</keyword>
<name>A0A7W7QBN6_9PSEU</name>
<dbReference type="AlphaFoldDB" id="A0A7W7QBN6"/>
<comment type="caution">
    <text evidence="2">The sequence shown here is derived from an EMBL/GenBank/DDBJ whole genome shotgun (WGS) entry which is preliminary data.</text>
</comment>
<evidence type="ECO:0000259" key="1">
    <source>
        <dbReference type="Pfam" id="PF18050"/>
    </source>
</evidence>
<organism evidence="2 3">
    <name type="scientific">Actinophytocola algeriensis</name>
    <dbReference type="NCBI Taxonomy" id="1768010"/>
    <lineage>
        <taxon>Bacteria</taxon>
        <taxon>Bacillati</taxon>
        <taxon>Actinomycetota</taxon>
        <taxon>Actinomycetes</taxon>
        <taxon>Pseudonocardiales</taxon>
        <taxon>Pseudonocardiaceae</taxon>
    </lineage>
</organism>
<dbReference type="Pfam" id="PF18050">
    <property type="entry name" value="Cyclophil_like2"/>
    <property type="match status" value="1"/>
</dbReference>
<dbReference type="EMBL" id="JACHJQ010000008">
    <property type="protein sequence ID" value="MBB4910667.1"/>
    <property type="molecule type" value="Genomic_DNA"/>
</dbReference>
<protein>
    <recommendedName>
        <fullName evidence="1">Cyclophilin-like domain-containing protein</fullName>
    </recommendedName>
</protein>
<dbReference type="InterPro" id="IPR041183">
    <property type="entry name" value="Cyclophilin-like"/>
</dbReference>
<dbReference type="Proteomes" id="UP000520767">
    <property type="component" value="Unassembled WGS sequence"/>
</dbReference>
<gene>
    <name evidence="2" type="ORF">FHR82_006926</name>
</gene>
<dbReference type="InterPro" id="IPR029000">
    <property type="entry name" value="Cyclophilin-like_dom_sf"/>
</dbReference>
<feature type="domain" description="Cyclophilin-like" evidence="1">
    <location>
        <begin position="6"/>
        <end position="113"/>
    </location>
</feature>